<feature type="non-terminal residue" evidence="2">
    <location>
        <position position="159"/>
    </location>
</feature>
<feature type="region of interest" description="Disordered" evidence="1">
    <location>
        <begin position="72"/>
        <end position="99"/>
    </location>
</feature>
<proteinExistence type="predicted"/>
<reference evidence="2" key="1">
    <citation type="submission" date="2023-10" db="EMBL/GenBank/DDBJ databases">
        <authorList>
            <person name="Chen Y."/>
            <person name="Shah S."/>
            <person name="Dougan E. K."/>
            <person name="Thang M."/>
            <person name="Chan C."/>
        </authorList>
    </citation>
    <scope>NUCLEOTIDE SEQUENCE [LARGE SCALE GENOMIC DNA]</scope>
</reference>
<comment type="caution">
    <text evidence="2">The sequence shown here is derived from an EMBL/GenBank/DDBJ whole genome shotgun (WGS) entry which is preliminary data.</text>
</comment>
<feature type="compositionally biased region" description="Low complexity" evidence="1">
    <location>
        <begin position="22"/>
        <end position="33"/>
    </location>
</feature>
<protein>
    <submittedName>
        <fullName evidence="2">Uncharacterized protein</fullName>
    </submittedName>
</protein>
<accession>A0ABN9UG21</accession>
<keyword evidence="3" id="KW-1185">Reference proteome</keyword>
<feature type="region of interest" description="Disordered" evidence="1">
    <location>
        <begin position="1"/>
        <end position="50"/>
    </location>
</feature>
<dbReference type="EMBL" id="CAUYUJ010015825">
    <property type="protein sequence ID" value="CAK0858532.1"/>
    <property type="molecule type" value="Genomic_DNA"/>
</dbReference>
<feature type="compositionally biased region" description="Polar residues" evidence="1">
    <location>
        <begin position="1"/>
        <end position="11"/>
    </location>
</feature>
<evidence type="ECO:0000256" key="1">
    <source>
        <dbReference type="SAM" id="MobiDB-lite"/>
    </source>
</evidence>
<feature type="compositionally biased region" description="Basic and acidic residues" evidence="1">
    <location>
        <begin position="72"/>
        <end position="90"/>
    </location>
</feature>
<name>A0ABN9UG21_9DINO</name>
<evidence type="ECO:0000313" key="3">
    <source>
        <dbReference type="Proteomes" id="UP001189429"/>
    </source>
</evidence>
<dbReference type="Proteomes" id="UP001189429">
    <property type="component" value="Unassembled WGS sequence"/>
</dbReference>
<feature type="non-terminal residue" evidence="2">
    <location>
        <position position="1"/>
    </location>
</feature>
<organism evidence="2 3">
    <name type="scientific">Prorocentrum cordatum</name>
    <dbReference type="NCBI Taxonomy" id="2364126"/>
    <lineage>
        <taxon>Eukaryota</taxon>
        <taxon>Sar</taxon>
        <taxon>Alveolata</taxon>
        <taxon>Dinophyceae</taxon>
        <taxon>Prorocentrales</taxon>
        <taxon>Prorocentraceae</taxon>
        <taxon>Prorocentrum</taxon>
    </lineage>
</organism>
<sequence>FSPNGGRSQSDGACKIPHGRIAAEPGWGAARGRPPGRRRGSRLDARRGRLGAARARRRLLLAGGSGERRWQLRPCRGEGHSEPGGRELRGGLEQLGPGRGRLGRLRPAVRRPWAPSWRGTPGEPSLGALPVAAAAHLVWRFIVGNVVEWHWRTLPWHHR</sequence>
<gene>
    <name evidence="2" type="ORF">PCOR1329_LOCUS48235</name>
</gene>
<evidence type="ECO:0000313" key="2">
    <source>
        <dbReference type="EMBL" id="CAK0858532.1"/>
    </source>
</evidence>